<dbReference type="RefSeq" id="WP_282142587.1">
    <property type="nucleotide sequence ID" value="NZ_CP151651.1"/>
</dbReference>
<protein>
    <submittedName>
        <fullName evidence="1">Uncharacterized protein</fullName>
    </submittedName>
</protein>
<accession>A0ABZ2ZKK4</accession>
<evidence type="ECO:0000313" key="2">
    <source>
        <dbReference type="Proteomes" id="UP001472074"/>
    </source>
</evidence>
<name>A0ABZ2ZKK4_9BACI</name>
<proteinExistence type="predicted"/>
<gene>
    <name evidence="1" type="ORF">AADC60_03980</name>
</gene>
<dbReference type="EMBL" id="CP151651">
    <property type="protein sequence ID" value="WZP08305.1"/>
    <property type="molecule type" value="Genomic_DNA"/>
</dbReference>
<organism evidence="1 2">
    <name type="scientific">Cytobacillus pseudoceanisediminis</name>
    <dbReference type="NCBI Taxonomy" id="3051614"/>
    <lineage>
        <taxon>Bacteria</taxon>
        <taxon>Bacillati</taxon>
        <taxon>Bacillota</taxon>
        <taxon>Bacilli</taxon>
        <taxon>Bacillales</taxon>
        <taxon>Bacillaceae</taxon>
        <taxon>Cytobacillus</taxon>
    </lineage>
</organism>
<sequence>MANQETVIYHGKEYIIVHKYDSGYVEIRNPKNRRIELVHQSELTRLKQSNS</sequence>
<dbReference type="Proteomes" id="UP001472074">
    <property type="component" value="Chromosome"/>
</dbReference>
<reference evidence="1 2" key="1">
    <citation type="submission" date="2024-04" db="EMBL/GenBank/DDBJ databases">
        <title>Screening of coral probiotics and analysis of their probiotic properties.</title>
        <authorList>
            <person name="Wang S."/>
        </authorList>
    </citation>
    <scope>NUCLEOTIDE SEQUENCE [LARGE SCALE GENOMIC DNA]</scope>
    <source>
        <strain evidence="1 2">GXU-Z9</strain>
    </source>
</reference>
<keyword evidence="2" id="KW-1185">Reference proteome</keyword>
<evidence type="ECO:0000313" key="1">
    <source>
        <dbReference type="EMBL" id="WZP08305.1"/>
    </source>
</evidence>